<accession>A0A9D7SVL9</accession>
<evidence type="ECO:0008006" key="3">
    <source>
        <dbReference type="Google" id="ProtNLM"/>
    </source>
</evidence>
<evidence type="ECO:0000313" key="1">
    <source>
        <dbReference type="EMBL" id="MBK9984048.1"/>
    </source>
</evidence>
<comment type="caution">
    <text evidence="1">The sequence shown here is derived from an EMBL/GenBank/DDBJ whole genome shotgun (WGS) entry which is preliminary data.</text>
</comment>
<dbReference type="Proteomes" id="UP000808337">
    <property type="component" value="Unassembled WGS sequence"/>
</dbReference>
<gene>
    <name evidence="1" type="ORF">IPP15_17045</name>
</gene>
<proteinExistence type="predicted"/>
<reference evidence="1 2" key="1">
    <citation type="submission" date="2020-10" db="EMBL/GenBank/DDBJ databases">
        <title>Connecting structure to function with the recovery of over 1000 high-quality activated sludge metagenome-assembled genomes encoding full-length rRNA genes using long-read sequencing.</title>
        <authorList>
            <person name="Singleton C.M."/>
            <person name="Petriglieri F."/>
            <person name="Kristensen J.M."/>
            <person name="Kirkegaard R.H."/>
            <person name="Michaelsen T.Y."/>
            <person name="Andersen M.H."/>
            <person name="Karst S.M."/>
            <person name="Dueholm M.S."/>
            <person name="Nielsen P.H."/>
            <person name="Albertsen M."/>
        </authorList>
    </citation>
    <scope>NUCLEOTIDE SEQUENCE [LARGE SCALE GENOMIC DNA]</scope>
    <source>
        <strain evidence="1">Ribe_18-Q3-R11-54_MAXAC.273</strain>
    </source>
</reference>
<protein>
    <recommendedName>
        <fullName evidence="3">Glycosyltransferase family 1 protein</fullName>
    </recommendedName>
</protein>
<dbReference type="AlphaFoldDB" id="A0A9D7SVL9"/>
<dbReference type="EMBL" id="JADKGY010000029">
    <property type="protein sequence ID" value="MBK9984048.1"/>
    <property type="molecule type" value="Genomic_DNA"/>
</dbReference>
<organism evidence="1 2">
    <name type="scientific">Candidatus Opimibacter skivensis</name>
    <dbReference type="NCBI Taxonomy" id="2982028"/>
    <lineage>
        <taxon>Bacteria</taxon>
        <taxon>Pseudomonadati</taxon>
        <taxon>Bacteroidota</taxon>
        <taxon>Saprospiria</taxon>
        <taxon>Saprospirales</taxon>
        <taxon>Saprospiraceae</taxon>
        <taxon>Candidatus Opimibacter</taxon>
    </lineage>
</organism>
<dbReference type="SUPFAM" id="SSF53756">
    <property type="entry name" value="UDP-Glycosyltransferase/glycogen phosphorylase"/>
    <property type="match status" value="1"/>
</dbReference>
<name>A0A9D7SVL9_9BACT</name>
<sequence>MENLKSPLGDLGAKPLGDLGAKPDLHIVSFGVPFPANYGGAIDVWNRVRALHQQGLRIMLHCFVYGSFKPHDAIREVVEEVHYYPRIAWPAILSPGQPYIVASRRNPLLLARLKKDYAPVLFEGIHTTGYVDELKDRKLLLRAHNIEHQYYAGLARESQRFAYLFFQREALALERYENNKARSFNAVFAISKEDKAWYDAKGSNCIFSPVFHGFEAMDVPSGRGQYLLYQGDLSVEINQKSLLEVLKNIPPEDNYPIVVAGRSGDQGFEQKLMKYPNIQREIDVTSDRMAELIRDAQVIIIHSRHPAGMKVKIFPALYQGRFIAANENSLTHTYLDKALHIYPLVQNLGSLLKKLWPLEFSSSHQAERASILSQLPSDQEKAKEIIKYL</sequence>
<evidence type="ECO:0000313" key="2">
    <source>
        <dbReference type="Proteomes" id="UP000808337"/>
    </source>
</evidence>